<dbReference type="Pfam" id="PF07589">
    <property type="entry name" value="PEP-CTERM"/>
    <property type="match status" value="1"/>
</dbReference>
<sequence length="472" mass="51515">MQLQTRNLYILATMSILAVSFQLEIKPAQARKITLDEFISACQAKGGGTYASRTKVDCQNPDTGDPIFVFGIRAFYTVGEKDTNNVNDEQHNTQGRDPFVGTFRSVTPISDFLNGQSSNLNLSLDVNTSKIELTGPEIWGEQTLSPNLIDGNISVERNLNSGSFTIKGYSIRFDSFPINGMPSGINTITPNRSQFDFNLSTGKIDVYSEEEITNDLYPEANPILVFSYTQGQIVSDYEIQFTSNNDPMIVPGVTGQPPSYPLGMAYIGTIASFNSNTGLLIFRDNLGNGLTPDVSIVSSPNDTYYSSPTNSETLVGASFSVEPLRFLGVDTNDSDLRYLFSDARFSLFNSNGIFASGVLRNISIETYSFGFTGDVFLDKDTNFLSSPFIDRWRSNPTIQLLGPLATNLLLASTDDFIMDGTSGIDFTNLEPKVPEPSSTLSLLALGTLGAASTFKRKLKPSKSAEKETTKVG</sequence>
<comment type="caution">
    <text evidence="2">The sequence shown here is derived from an EMBL/GenBank/DDBJ whole genome shotgun (WGS) entry which is preliminary data.</text>
</comment>
<protein>
    <recommendedName>
        <fullName evidence="1">Ice-binding protein C-terminal domain-containing protein</fullName>
    </recommendedName>
</protein>
<gene>
    <name evidence="2" type="ORF">MiTe_04211</name>
</gene>
<dbReference type="Proteomes" id="UP000324917">
    <property type="component" value="Unassembled WGS sequence"/>
</dbReference>
<evidence type="ECO:0000313" key="2">
    <source>
        <dbReference type="EMBL" id="GCA77357.1"/>
    </source>
</evidence>
<evidence type="ECO:0000259" key="1">
    <source>
        <dbReference type="Pfam" id="PF07589"/>
    </source>
</evidence>
<proteinExistence type="predicted"/>
<dbReference type="EMBL" id="BHVP01000132">
    <property type="protein sequence ID" value="GCA77357.1"/>
    <property type="molecule type" value="Genomic_DNA"/>
</dbReference>
<accession>A0A5A5RW73</accession>
<evidence type="ECO:0000313" key="3">
    <source>
        <dbReference type="Proteomes" id="UP000324917"/>
    </source>
</evidence>
<feature type="domain" description="Ice-binding protein C-terminal" evidence="1">
    <location>
        <begin position="433"/>
        <end position="452"/>
    </location>
</feature>
<name>A0A5A5RW73_MICAE</name>
<dbReference type="AlphaFoldDB" id="A0A5A5RW73"/>
<reference evidence="2 3" key="1">
    <citation type="submission" date="2018-09" db="EMBL/GenBank/DDBJ databases">
        <title>Evolutionary history of phycoerythrin pigmentation in the water bloom-forming cyanobacterium Microcystis aeruginosa.</title>
        <authorList>
            <person name="Tanabe Y."/>
            <person name="Tanabe Y."/>
            <person name="Yamaguchi H."/>
        </authorList>
    </citation>
    <scope>NUCLEOTIDE SEQUENCE [LARGE SCALE GENOMIC DNA]</scope>
    <source>
        <strain evidence="2 3">NIES-2520</strain>
    </source>
</reference>
<dbReference type="NCBIfam" id="TIGR02595">
    <property type="entry name" value="PEP_CTERM"/>
    <property type="match status" value="1"/>
</dbReference>
<dbReference type="InterPro" id="IPR013424">
    <property type="entry name" value="Ice-binding_C"/>
</dbReference>
<organism evidence="2 3">
    <name type="scientific">Microcystis aeruginosa NIES-2520</name>
    <dbReference type="NCBI Taxonomy" id="2303982"/>
    <lineage>
        <taxon>Bacteria</taxon>
        <taxon>Bacillati</taxon>
        <taxon>Cyanobacteriota</taxon>
        <taxon>Cyanophyceae</taxon>
        <taxon>Oscillatoriophycideae</taxon>
        <taxon>Chroococcales</taxon>
        <taxon>Microcystaceae</taxon>
        <taxon>Microcystis</taxon>
    </lineage>
</organism>